<comment type="caution">
    <text evidence="2">The sequence shown here is derived from an EMBL/GenBank/DDBJ whole genome shotgun (WGS) entry which is preliminary data.</text>
</comment>
<proteinExistence type="predicted"/>
<feature type="non-terminal residue" evidence="2">
    <location>
        <position position="1"/>
    </location>
</feature>
<keyword evidence="3" id="KW-1185">Reference proteome</keyword>
<dbReference type="EMBL" id="CAJNJA010055112">
    <property type="protein sequence ID" value="CAE7854514.1"/>
    <property type="molecule type" value="Genomic_DNA"/>
</dbReference>
<dbReference type="Proteomes" id="UP000601435">
    <property type="component" value="Unassembled WGS sequence"/>
</dbReference>
<gene>
    <name evidence="2" type="ORF">SNEC2469_LOCUS26752</name>
</gene>
<sequence>MRVELLLELSGLTRQESLVIKEDEEYDEEEYPEEDSYSYYPEAYPAMGGHDDDNDPDQDPDEDLDEEFEDYELDESEATALNAMEELEDSSEGGHAIQLMLAANAAFGKARGKNKGKSKGKGKGKGKVVRSNLTLEQRRDKLRALKAKSKCLRCGGTGHWAGDPECKFPTNQGGKGAPVKRQAHALATAKAKPGSSYGRSSASTAVAAPPGPMEMAGGDRKFYLGQHKGKTFEQVSHDTAYVRWAKSQADPSNQLKDFLTWFDRYYLLTDGDSTAELRASLGIPPGTYEPRPKKKGPAKKPPNPPLEEKCRNCKDFTYLGSSVHHVRMTCRDCGHMTQKKREETRTHDPETCPHTVLDRRGSSRSVSRTFCRQCGTFVDEVPAEFQKQRRDAATSVLNASADVIDTVGALTAEDASADLDPAVVESIMGRFNEIVVDATLSGERINPVSLHRSLREAVVSVMEEPPGSPDSWQPVAMMGLVHSRGESPEGRQIRIEDARPNSSWPAIRAWPQIVRSLLAHNREQMLDITLEALRTQGADAVDEALTRRERQQYYEYFEYFTPRAVRVNEAFRDHGVDYDEWVIRNWRQN</sequence>
<feature type="compositionally biased region" description="Low complexity" evidence="1">
    <location>
        <begin position="37"/>
        <end position="46"/>
    </location>
</feature>
<accession>A0A813A8F0</accession>
<protein>
    <submittedName>
        <fullName evidence="2">Uncharacterized protein</fullName>
    </submittedName>
</protein>
<evidence type="ECO:0000313" key="2">
    <source>
        <dbReference type="EMBL" id="CAE7854514.1"/>
    </source>
</evidence>
<feature type="region of interest" description="Disordered" evidence="1">
    <location>
        <begin position="172"/>
        <end position="213"/>
    </location>
</feature>
<evidence type="ECO:0000256" key="1">
    <source>
        <dbReference type="SAM" id="MobiDB-lite"/>
    </source>
</evidence>
<organism evidence="2 3">
    <name type="scientific">Symbiodinium necroappetens</name>
    <dbReference type="NCBI Taxonomy" id="1628268"/>
    <lineage>
        <taxon>Eukaryota</taxon>
        <taxon>Sar</taxon>
        <taxon>Alveolata</taxon>
        <taxon>Dinophyceae</taxon>
        <taxon>Suessiales</taxon>
        <taxon>Symbiodiniaceae</taxon>
        <taxon>Symbiodinium</taxon>
    </lineage>
</organism>
<name>A0A813A8F0_9DINO</name>
<evidence type="ECO:0000313" key="3">
    <source>
        <dbReference type="Proteomes" id="UP000601435"/>
    </source>
</evidence>
<feature type="region of interest" description="Disordered" evidence="1">
    <location>
        <begin position="20"/>
        <end position="93"/>
    </location>
</feature>
<feature type="compositionally biased region" description="Acidic residues" evidence="1">
    <location>
        <begin position="52"/>
        <end position="77"/>
    </location>
</feature>
<feature type="compositionally biased region" description="Acidic residues" evidence="1">
    <location>
        <begin position="22"/>
        <end position="36"/>
    </location>
</feature>
<dbReference type="OrthoDB" id="419506at2759"/>
<feature type="region of interest" description="Disordered" evidence="1">
    <location>
        <begin position="278"/>
        <end position="307"/>
    </location>
</feature>
<dbReference type="AlphaFoldDB" id="A0A813A8F0"/>
<reference evidence="2" key="1">
    <citation type="submission" date="2021-02" db="EMBL/GenBank/DDBJ databases">
        <authorList>
            <person name="Dougan E. K."/>
            <person name="Rhodes N."/>
            <person name="Thang M."/>
            <person name="Chan C."/>
        </authorList>
    </citation>
    <scope>NUCLEOTIDE SEQUENCE</scope>
</reference>